<dbReference type="EMBL" id="FMHY01000002">
    <property type="protein sequence ID" value="SCL54035.1"/>
    <property type="molecule type" value="Genomic_DNA"/>
</dbReference>
<dbReference type="RefSeq" id="WP_167363467.1">
    <property type="nucleotide sequence ID" value="NZ_FMHY01000002.1"/>
</dbReference>
<dbReference type="InterPro" id="IPR016032">
    <property type="entry name" value="Sig_transdc_resp-reg_C-effctor"/>
</dbReference>
<dbReference type="Proteomes" id="UP000199696">
    <property type="component" value="Unassembled WGS sequence"/>
</dbReference>
<dbReference type="PANTHER" id="PTHR35807:SF1">
    <property type="entry name" value="TRANSCRIPTIONAL REGULATOR REDD"/>
    <property type="match status" value="1"/>
</dbReference>
<keyword evidence="5" id="KW-1185">Reference proteome</keyword>
<dbReference type="Pfam" id="PF03704">
    <property type="entry name" value="BTAD"/>
    <property type="match status" value="1"/>
</dbReference>
<accession>A0A1C6UIX2</accession>
<dbReference type="SMART" id="SM01043">
    <property type="entry name" value="BTAD"/>
    <property type="match status" value="1"/>
</dbReference>
<dbReference type="InterPro" id="IPR051677">
    <property type="entry name" value="AfsR-DnrI-RedD_regulator"/>
</dbReference>
<keyword evidence="4" id="KW-0238">DNA-binding</keyword>
<keyword evidence="2" id="KW-0804">Transcription</keyword>
<dbReference type="InterPro" id="IPR036388">
    <property type="entry name" value="WH-like_DNA-bd_sf"/>
</dbReference>
<dbReference type="InterPro" id="IPR011990">
    <property type="entry name" value="TPR-like_helical_dom_sf"/>
</dbReference>
<dbReference type="Gene3D" id="1.25.40.10">
    <property type="entry name" value="Tetratricopeptide repeat domain"/>
    <property type="match status" value="1"/>
</dbReference>
<reference evidence="5" key="1">
    <citation type="submission" date="2016-06" db="EMBL/GenBank/DDBJ databases">
        <authorList>
            <person name="Varghese N."/>
            <person name="Submissions Spin"/>
        </authorList>
    </citation>
    <scope>NUCLEOTIDE SEQUENCE [LARGE SCALE GENOMIC DNA]</scope>
    <source>
        <strain evidence="5">DSM 44814</strain>
    </source>
</reference>
<proteinExistence type="predicted"/>
<evidence type="ECO:0000313" key="4">
    <source>
        <dbReference type="EMBL" id="SCL54035.1"/>
    </source>
</evidence>
<dbReference type="PANTHER" id="PTHR35807">
    <property type="entry name" value="TRANSCRIPTIONAL REGULATOR REDD-RELATED"/>
    <property type="match status" value="1"/>
</dbReference>
<name>A0A1C6UIX2_9ACTN</name>
<dbReference type="SUPFAM" id="SSF48452">
    <property type="entry name" value="TPR-like"/>
    <property type="match status" value="1"/>
</dbReference>
<dbReference type="InterPro" id="IPR005158">
    <property type="entry name" value="BTAD"/>
</dbReference>
<dbReference type="Gene3D" id="1.10.10.10">
    <property type="entry name" value="Winged helix-like DNA-binding domain superfamily/Winged helix DNA-binding domain"/>
    <property type="match status" value="1"/>
</dbReference>
<dbReference type="GO" id="GO:0006355">
    <property type="term" value="P:regulation of DNA-templated transcription"/>
    <property type="evidence" value="ECO:0007669"/>
    <property type="project" value="InterPro"/>
</dbReference>
<keyword evidence="1" id="KW-0805">Transcription regulation</keyword>
<gene>
    <name evidence="4" type="ORF">GA0070604_2909</name>
</gene>
<dbReference type="GO" id="GO:0003677">
    <property type="term" value="F:DNA binding"/>
    <property type="evidence" value="ECO:0007669"/>
    <property type="project" value="UniProtKB-KW"/>
</dbReference>
<evidence type="ECO:0000256" key="1">
    <source>
        <dbReference type="ARBA" id="ARBA00023015"/>
    </source>
</evidence>
<dbReference type="SUPFAM" id="SSF46894">
    <property type="entry name" value="C-terminal effector domain of the bipartite response regulators"/>
    <property type="match status" value="1"/>
</dbReference>
<evidence type="ECO:0000313" key="5">
    <source>
        <dbReference type="Proteomes" id="UP000199696"/>
    </source>
</evidence>
<dbReference type="AlphaFoldDB" id="A0A1C6UIX2"/>
<sequence length="274" mass="29731">MLSLELLGPIRARRDEMVLAVPAGKTRTLLALLLLEPGAAVSRERMVGELWGDVTPPSAAANLRNYLSKLRLWLANSTHDDDGGRLLIQRRNGWQLALGDVPVEVDVFAFEKHLERARAAVRAGDPHTASGRLRRAVTLYRGAPMQDVPQGRMLSGRAGALTAKWLGAVEEYVAVLLELTQYEAARVVLHEFLAGQPYRERAWGQLMVACGNSGDVQGALRAYATARRGLVDGLGVEPSAELTNLYQQILRGEPAVRLAASAASAPRRAEPVCS</sequence>
<dbReference type="CDD" id="cd15831">
    <property type="entry name" value="BTAD"/>
    <property type="match status" value="1"/>
</dbReference>
<dbReference type="STRING" id="227316.GA0070604_2909"/>
<organism evidence="4 5">
    <name type="scientific">Micromonospora eburnea</name>
    <dbReference type="NCBI Taxonomy" id="227316"/>
    <lineage>
        <taxon>Bacteria</taxon>
        <taxon>Bacillati</taxon>
        <taxon>Actinomycetota</taxon>
        <taxon>Actinomycetes</taxon>
        <taxon>Micromonosporales</taxon>
        <taxon>Micromonosporaceae</taxon>
        <taxon>Micromonospora</taxon>
    </lineage>
</organism>
<evidence type="ECO:0000256" key="2">
    <source>
        <dbReference type="ARBA" id="ARBA00023163"/>
    </source>
</evidence>
<protein>
    <submittedName>
        <fullName evidence="4">DNA-binding transcriptional activator of the SARP family</fullName>
    </submittedName>
</protein>
<evidence type="ECO:0000259" key="3">
    <source>
        <dbReference type="SMART" id="SM01043"/>
    </source>
</evidence>
<feature type="domain" description="Bacterial transcriptional activator" evidence="3">
    <location>
        <begin position="105"/>
        <end position="250"/>
    </location>
</feature>